<reference evidence="2 3" key="1">
    <citation type="submission" date="2017-10" db="EMBL/GenBank/DDBJ databases">
        <title>Two draft genome sequences of Pusillimonas sp. strains isolated from a nitrate- and radionuclide-contaminated groundwater in Russia.</title>
        <authorList>
            <person name="Grouzdev D.S."/>
            <person name="Tourova T.P."/>
            <person name="Goeva M.A."/>
            <person name="Babich T.L."/>
            <person name="Sokolova D.S."/>
            <person name="Abdullin R."/>
            <person name="Poltaraus A.B."/>
            <person name="Toshchakov S.V."/>
            <person name="Nazina T.N."/>
        </authorList>
    </citation>
    <scope>NUCLEOTIDE SEQUENCE [LARGE SCALE GENOMIC DNA]</scope>
    <source>
        <strain evidence="2 3">JR1/69-3-13</strain>
    </source>
</reference>
<dbReference type="AlphaFoldDB" id="A0A2N4U428"/>
<name>A0A2N4U428_9BURK</name>
<dbReference type="RefSeq" id="WP_102073969.1">
    <property type="nucleotide sequence ID" value="NZ_PDNW01000008.1"/>
</dbReference>
<dbReference type="InterPro" id="IPR018729">
    <property type="entry name" value="DUF2269_transmembrane"/>
</dbReference>
<sequence>MEYMITKWLHVLASTLLFGTGIGSAFYLLMASITRDPRAVAIVARIVVIADWLFTATTVIAQPLTGYWLVKLAGFPWSASWLKWSIVLYVIAVACWLPVVWIQMKLRDLAQAAVRDGTSLSADYWHYFRMWVALGIPAFFAFVAIFYLMVAKPAAF</sequence>
<dbReference type="Proteomes" id="UP000234190">
    <property type="component" value="Unassembled WGS sequence"/>
</dbReference>
<evidence type="ECO:0000313" key="2">
    <source>
        <dbReference type="EMBL" id="PLC49774.1"/>
    </source>
</evidence>
<evidence type="ECO:0000256" key="1">
    <source>
        <dbReference type="SAM" id="Phobius"/>
    </source>
</evidence>
<protein>
    <recommendedName>
        <fullName evidence="4">DUF2269 domain-containing protein</fullName>
    </recommendedName>
</protein>
<evidence type="ECO:0008006" key="4">
    <source>
        <dbReference type="Google" id="ProtNLM"/>
    </source>
</evidence>
<feature type="transmembrane region" description="Helical" evidence="1">
    <location>
        <begin position="130"/>
        <end position="150"/>
    </location>
</feature>
<comment type="caution">
    <text evidence="2">The sequence shown here is derived from an EMBL/GenBank/DDBJ whole genome shotgun (WGS) entry which is preliminary data.</text>
</comment>
<feature type="transmembrane region" description="Helical" evidence="1">
    <location>
        <begin position="42"/>
        <end position="61"/>
    </location>
</feature>
<dbReference type="OrthoDB" id="9786302at2"/>
<accession>A0A2N4U428</accession>
<keyword evidence="3" id="KW-1185">Reference proteome</keyword>
<organism evidence="2 3">
    <name type="scientific">Pollutimonas subterranea</name>
    <dbReference type="NCBI Taxonomy" id="2045210"/>
    <lineage>
        <taxon>Bacteria</taxon>
        <taxon>Pseudomonadati</taxon>
        <taxon>Pseudomonadota</taxon>
        <taxon>Betaproteobacteria</taxon>
        <taxon>Burkholderiales</taxon>
        <taxon>Alcaligenaceae</taxon>
        <taxon>Pollutimonas</taxon>
    </lineage>
</organism>
<proteinExistence type="predicted"/>
<dbReference type="Pfam" id="PF10027">
    <property type="entry name" value="DUF2269"/>
    <property type="match status" value="1"/>
</dbReference>
<dbReference type="EMBL" id="PDNW01000008">
    <property type="protein sequence ID" value="PLC49774.1"/>
    <property type="molecule type" value="Genomic_DNA"/>
</dbReference>
<keyword evidence="1" id="KW-0812">Transmembrane</keyword>
<keyword evidence="1" id="KW-1133">Transmembrane helix</keyword>
<feature type="transmembrane region" description="Helical" evidence="1">
    <location>
        <begin position="12"/>
        <end position="30"/>
    </location>
</feature>
<evidence type="ECO:0000313" key="3">
    <source>
        <dbReference type="Proteomes" id="UP000234190"/>
    </source>
</evidence>
<keyword evidence="1" id="KW-0472">Membrane</keyword>
<gene>
    <name evidence="2" type="ORF">CR159_10800</name>
</gene>
<feature type="transmembrane region" description="Helical" evidence="1">
    <location>
        <begin position="81"/>
        <end position="102"/>
    </location>
</feature>